<name>A0A977KAD6_9CREN</name>
<evidence type="ECO:0000313" key="3">
    <source>
        <dbReference type="Proteomes" id="UP001063698"/>
    </source>
</evidence>
<sequence length="189" mass="20632">MALAEAARKLAIANLLLLYSFFLSLFNITIIQVISTALGIYSIYLQYKGWSEMEKVKKEYSPGRLSVIETVKGMVFSIALSSIALILLRVVRTEGALYLALALSTASLLVAIYYSVKAIIHYLKALRAVDKDYGTKLFVGGLLAVLGAPLFLTAYMLGIRSLLVSLPALIGLSMLAVQFWQLSSKATQS</sequence>
<protein>
    <submittedName>
        <fullName evidence="2">Uncharacterized protein</fullName>
    </submittedName>
</protein>
<feature type="transmembrane region" description="Helical" evidence="1">
    <location>
        <begin position="162"/>
        <end position="180"/>
    </location>
</feature>
<keyword evidence="1" id="KW-0812">Transmembrane</keyword>
<dbReference type="Proteomes" id="UP001063698">
    <property type="component" value="Chromosome"/>
</dbReference>
<reference evidence="2" key="1">
    <citation type="submission" date="2013-11" db="EMBL/GenBank/DDBJ databases">
        <title>Comparative genomics of Ignicoccus.</title>
        <authorList>
            <person name="Podar M."/>
        </authorList>
    </citation>
    <scope>NUCLEOTIDE SEQUENCE</scope>
    <source>
        <strain evidence="2">DSM 13166</strain>
    </source>
</reference>
<proteinExistence type="predicted"/>
<dbReference type="KEGG" id="ipc:IPA_00870"/>
<accession>A0A977KAD6</accession>
<evidence type="ECO:0000256" key="1">
    <source>
        <dbReference type="SAM" id="Phobius"/>
    </source>
</evidence>
<dbReference type="AlphaFoldDB" id="A0A977KAD6"/>
<feature type="transmembrane region" description="Helical" evidence="1">
    <location>
        <begin position="137"/>
        <end position="156"/>
    </location>
</feature>
<keyword evidence="1" id="KW-0472">Membrane</keyword>
<feature type="transmembrane region" description="Helical" evidence="1">
    <location>
        <begin position="96"/>
        <end position="116"/>
    </location>
</feature>
<evidence type="ECO:0000313" key="2">
    <source>
        <dbReference type="EMBL" id="UXD22012.1"/>
    </source>
</evidence>
<keyword evidence="3" id="KW-1185">Reference proteome</keyword>
<feature type="transmembrane region" description="Helical" evidence="1">
    <location>
        <begin position="65"/>
        <end position="90"/>
    </location>
</feature>
<keyword evidence="1" id="KW-1133">Transmembrane helix</keyword>
<dbReference type="EMBL" id="CP006868">
    <property type="protein sequence ID" value="UXD22012.1"/>
    <property type="molecule type" value="Genomic_DNA"/>
</dbReference>
<feature type="transmembrane region" description="Helical" evidence="1">
    <location>
        <begin position="16"/>
        <end position="44"/>
    </location>
</feature>
<organism evidence="2 3">
    <name type="scientific">Ignicoccus pacificus DSM 13166</name>
    <dbReference type="NCBI Taxonomy" id="940294"/>
    <lineage>
        <taxon>Archaea</taxon>
        <taxon>Thermoproteota</taxon>
        <taxon>Thermoprotei</taxon>
        <taxon>Desulfurococcales</taxon>
        <taxon>Desulfurococcaceae</taxon>
        <taxon>Ignicoccus</taxon>
    </lineage>
</organism>
<gene>
    <name evidence="2" type="ORF">IPA_00870</name>
</gene>